<comment type="caution">
    <text evidence="4">The sequence shown here is derived from an EMBL/GenBank/DDBJ whole genome shotgun (WGS) entry which is preliminary data.</text>
</comment>
<feature type="domain" description="DUF1707" evidence="3">
    <location>
        <begin position="51"/>
        <end position="103"/>
    </location>
</feature>
<keyword evidence="2" id="KW-0472">Membrane</keyword>
<keyword evidence="2" id="KW-1133">Transmembrane helix</keyword>
<feature type="transmembrane region" description="Helical" evidence="2">
    <location>
        <begin position="147"/>
        <end position="168"/>
    </location>
</feature>
<gene>
    <name evidence="4" type="ORF">ACFFGN_23880</name>
</gene>
<feature type="transmembrane region" description="Helical" evidence="2">
    <location>
        <begin position="118"/>
        <end position="141"/>
    </location>
</feature>
<protein>
    <submittedName>
        <fullName evidence="4">DUF1707 domain-containing protein</fullName>
    </submittedName>
</protein>
<evidence type="ECO:0000313" key="5">
    <source>
        <dbReference type="Proteomes" id="UP001589890"/>
    </source>
</evidence>
<dbReference type="InterPro" id="IPR012551">
    <property type="entry name" value="DUF1707_SHOCT-like"/>
</dbReference>
<organism evidence="4 5">
    <name type="scientific">Kribbella deserti</name>
    <dbReference type="NCBI Taxonomy" id="1926257"/>
    <lineage>
        <taxon>Bacteria</taxon>
        <taxon>Bacillati</taxon>
        <taxon>Actinomycetota</taxon>
        <taxon>Actinomycetes</taxon>
        <taxon>Propionibacteriales</taxon>
        <taxon>Kribbellaceae</taxon>
        <taxon>Kribbella</taxon>
    </lineage>
</organism>
<evidence type="ECO:0000313" key="4">
    <source>
        <dbReference type="EMBL" id="MFC0627135.1"/>
    </source>
</evidence>
<sequence length="180" mass="20054">MGDKKKSARSGPAVPDRPMPPAKVVADLAGKAAATGREARVIAEQRRMRAIRLTDAERETCVEHLAEQYALGRLQRDEWEERHDQLGRAAVHGDIPAVFQGLPMPDLYRRERDKPARWPWAVGIAVGSLSGPFLLIGLVLLALGREIGAAIFILPALIWILLSARWASRRSRRHLLPKPR</sequence>
<evidence type="ECO:0000256" key="2">
    <source>
        <dbReference type="SAM" id="Phobius"/>
    </source>
</evidence>
<evidence type="ECO:0000256" key="1">
    <source>
        <dbReference type="SAM" id="MobiDB-lite"/>
    </source>
</evidence>
<dbReference type="Pfam" id="PF08044">
    <property type="entry name" value="DUF1707"/>
    <property type="match status" value="1"/>
</dbReference>
<name>A0ABV6QR70_9ACTN</name>
<feature type="region of interest" description="Disordered" evidence="1">
    <location>
        <begin position="1"/>
        <end position="21"/>
    </location>
</feature>
<dbReference type="EMBL" id="JBHLTC010000030">
    <property type="protein sequence ID" value="MFC0627135.1"/>
    <property type="molecule type" value="Genomic_DNA"/>
</dbReference>
<reference evidence="4 5" key="1">
    <citation type="submission" date="2024-09" db="EMBL/GenBank/DDBJ databases">
        <authorList>
            <person name="Sun Q."/>
            <person name="Mori K."/>
        </authorList>
    </citation>
    <scope>NUCLEOTIDE SEQUENCE [LARGE SCALE GENOMIC DNA]</scope>
    <source>
        <strain evidence="4 5">CGMCC 1.15906</strain>
    </source>
</reference>
<keyword evidence="5" id="KW-1185">Reference proteome</keyword>
<evidence type="ECO:0000259" key="3">
    <source>
        <dbReference type="Pfam" id="PF08044"/>
    </source>
</evidence>
<proteinExistence type="predicted"/>
<keyword evidence="2" id="KW-0812">Transmembrane</keyword>
<dbReference type="RefSeq" id="WP_380051460.1">
    <property type="nucleotide sequence ID" value="NZ_JBHLTC010000030.1"/>
</dbReference>
<accession>A0ABV6QR70</accession>
<dbReference type="Proteomes" id="UP001589890">
    <property type="component" value="Unassembled WGS sequence"/>
</dbReference>